<reference evidence="2 3" key="1">
    <citation type="journal article" date="2015" name="Fungal Genet. Biol.">
        <title>Evolution of novel wood decay mechanisms in Agaricales revealed by the genome sequences of Fistulina hepatica and Cylindrobasidium torrendii.</title>
        <authorList>
            <person name="Floudas D."/>
            <person name="Held B.W."/>
            <person name="Riley R."/>
            <person name="Nagy L.G."/>
            <person name="Koehler G."/>
            <person name="Ransdell A.S."/>
            <person name="Younus H."/>
            <person name="Chow J."/>
            <person name="Chiniquy J."/>
            <person name="Lipzen A."/>
            <person name="Tritt A."/>
            <person name="Sun H."/>
            <person name="Haridas S."/>
            <person name="LaButti K."/>
            <person name="Ohm R.A."/>
            <person name="Kues U."/>
            <person name="Blanchette R.A."/>
            <person name="Grigoriev I.V."/>
            <person name="Minto R.E."/>
            <person name="Hibbett D.S."/>
        </authorList>
    </citation>
    <scope>NUCLEOTIDE SEQUENCE [LARGE SCALE GENOMIC DNA]</scope>
    <source>
        <strain evidence="2 3">FP15055 ss-10</strain>
    </source>
</reference>
<keyword evidence="3" id="KW-1185">Reference proteome</keyword>
<evidence type="ECO:0000313" key="2">
    <source>
        <dbReference type="EMBL" id="KIY67662.1"/>
    </source>
</evidence>
<dbReference type="Gene3D" id="3.40.50.1820">
    <property type="entry name" value="alpha/beta hydrolase"/>
    <property type="match status" value="1"/>
</dbReference>
<feature type="domain" description="Carboxylesterase type B" evidence="1">
    <location>
        <begin position="25"/>
        <end position="512"/>
    </location>
</feature>
<dbReference type="SUPFAM" id="SSF53474">
    <property type="entry name" value="alpha/beta-Hydrolases"/>
    <property type="match status" value="1"/>
</dbReference>
<dbReference type="Pfam" id="PF00135">
    <property type="entry name" value="COesterase"/>
    <property type="match status" value="1"/>
</dbReference>
<dbReference type="AlphaFoldDB" id="A0A0D7BAV7"/>
<protein>
    <submittedName>
        <fullName evidence="2">Alpha/beta-hydrolase</fullName>
    </submittedName>
</protein>
<dbReference type="InterPro" id="IPR002018">
    <property type="entry name" value="CarbesteraseB"/>
</dbReference>
<dbReference type="EMBL" id="KN880520">
    <property type="protein sequence ID" value="KIY67662.1"/>
    <property type="molecule type" value="Genomic_DNA"/>
</dbReference>
<dbReference type="PANTHER" id="PTHR11559">
    <property type="entry name" value="CARBOXYLESTERASE"/>
    <property type="match status" value="1"/>
</dbReference>
<dbReference type="InterPro" id="IPR050309">
    <property type="entry name" value="Type-B_Carboxylest/Lipase"/>
</dbReference>
<dbReference type="OrthoDB" id="408631at2759"/>
<dbReference type="InterPro" id="IPR029058">
    <property type="entry name" value="AB_hydrolase_fold"/>
</dbReference>
<dbReference type="ESTHER" id="9homo-a0a0d7bav7">
    <property type="family name" value="Fungal_carboxylesterase_lipase"/>
</dbReference>
<organism evidence="2 3">
    <name type="scientific">Cylindrobasidium torrendii FP15055 ss-10</name>
    <dbReference type="NCBI Taxonomy" id="1314674"/>
    <lineage>
        <taxon>Eukaryota</taxon>
        <taxon>Fungi</taxon>
        <taxon>Dikarya</taxon>
        <taxon>Basidiomycota</taxon>
        <taxon>Agaricomycotina</taxon>
        <taxon>Agaricomycetes</taxon>
        <taxon>Agaricomycetidae</taxon>
        <taxon>Agaricales</taxon>
        <taxon>Marasmiineae</taxon>
        <taxon>Physalacriaceae</taxon>
        <taxon>Cylindrobasidium</taxon>
    </lineage>
</organism>
<evidence type="ECO:0000313" key="3">
    <source>
        <dbReference type="Proteomes" id="UP000054007"/>
    </source>
</evidence>
<dbReference type="GO" id="GO:0016787">
    <property type="term" value="F:hydrolase activity"/>
    <property type="evidence" value="ECO:0007669"/>
    <property type="project" value="UniProtKB-KW"/>
</dbReference>
<gene>
    <name evidence="2" type="ORF">CYLTODRAFT_483565</name>
</gene>
<name>A0A0D7BAV7_9AGAR</name>
<accession>A0A0D7BAV7</accession>
<sequence>MGIVATVTGLPHVAVDDAIFLGTRTDVDVESYLGIPFGKPPTGNLRFNLPQAVDPYHGVINATVYGSNCPQQTMPSVPDLSIVPNSTAEFLKSSEYAAISDFAEDCLSLNVIRPAGIDEHTKLPVVAWVFGGGFEVGGSAHTGSPHDGTSIVRHSIEIGRPIIYVSMNYRLSAFGFLASKEVKEAGVGNLALHDQRLALKWIQRYIHNFGGDLSRVTLWDFSAGAISVTSHLVAYDGDTQGLFHSVFAQAGSPMSMGDVTDGQPFYDILVKETCCFEAADTLDCMRHADYEVLLAAMNKTPFFFSYESVHLTWLPRVDGVLFSDNPQRLLEQHKVAKVPIVTGDSDDEGTIFIFNQLNITTDEQFHEYIATNYRPGASNHQIHELLELYPSPPAEGSPFDTGDAYALTPQSKRIASIEGDIILQAPRRFLLNALSGYTDMWTYIDRRGKHAIPALGTHHGHDVLNSYGGGELADYLVHFMYDLNPNGGSNSTEWPKWTPRERSILSLEDGETPVVVGQDTFRSDAMQKLSELYLQYPWT</sequence>
<evidence type="ECO:0000259" key="1">
    <source>
        <dbReference type="Pfam" id="PF00135"/>
    </source>
</evidence>
<dbReference type="Proteomes" id="UP000054007">
    <property type="component" value="Unassembled WGS sequence"/>
</dbReference>
<proteinExistence type="predicted"/>
<dbReference type="STRING" id="1314674.A0A0D7BAV7"/>
<keyword evidence="2" id="KW-0378">Hydrolase</keyword>